<dbReference type="InterPro" id="IPR050830">
    <property type="entry name" value="Fungal_FAS"/>
</dbReference>
<proteinExistence type="predicted"/>
<name>A0ABU0X9N5_9PSEU</name>
<dbReference type="InterPro" id="IPR016036">
    <property type="entry name" value="Malonyl_transacylase_ACP-bd"/>
</dbReference>
<evidence type="ECO:0000259" key="3">
    <source>
        <dbReference type="SMART" id="SM00827"/>
    </source>
</evidence>
<evidence type="ECO:0000256" key="2">
    <source>
        <dbReference type="SAM" id="MobiDB-lite"/>
    </source>
</evidence>
<sequence length="327" mass="34456">MRARPENAAFFAAVGQALDATAEYLGPIALPGGLPLEKWLDGVEPPALDSTAAGVCVHVHQLCHLQPTAWGPADGVVAALGHSIGLQAAVVAGLRPTRLDEFLALVTASVKLVLVSLVRAHQIAPGPAPGPDHAAHQADGRGSRGATPGPMASVTGLAHDELRDLLTGTPVTLGLVNAPTTHVLGGPTAALLALRRHPAFDRPGVNWAFLPNTIPFHTPALEPVVDRVRADADFTGPWPTPDRLAVPVYATDGPRNLQHADDLVDEYLRQVFVHPIDWPRAANHAVADAGATRVLDCGPGAGARRFTRESLHARVRFEPVRQPRRAG</sequence>
<evidence type="ECO:0000256" key="1">
    <source>
        <dbReference type="ARBA" id="ARBA00022679"/>
    </source>
</evidence>
<dbReference type="SMART" id="SM00827">
    <property type="entry name" value="PKS_AT"/>
    <property type="match status" value="1"/>
</dbReference>
<dbReference type="Proteomes" id="UP001225605">
    <property type="component" value="Unassembled WGS sequence"/>
</dbReference>
<evidence type="ECO:0000313" key="4">
    <source>
        <dbReference type="EMBL" id="MDQ2588856.1"/>
    </source>
</evidence>
<keyword evidence="5" id="KW-1185">Reference proteome</keyword>
<dbReference type="SUPFAM" id="SSF55048">
    <property type="entry name" value="Probable ACP-binding domain of malonyl-CoA ACP transacylase"/>
    <property type="match status" value="1"/>
</dbReference>
<feature type="region of interest" description="Disordered" evidence="2">
    <location>
        <begin position="125"/>
        <end position="151"/>
    </location>
</feature>
<dbReference type="SUPFAM" id="SSF52151">
    <property type="entry name" value="FabD/lysophospholipase-like"/>
    <property type="match status" value="1"/>
</dbReference>
<feature type="domain" description="Malonyl-CoA:ACP transacylase (MAT)" evidence="3">
    <location>
        <begin position="9"/>
        <end position="327"/>
    </location>
</feature>
<organism evidence="4 5">
    <name type="scientific">Saccharothrix yanglingensis</name>
    <dbReference type="NCBI Taxonomy" id="659496"/>
    <lineage>
        <taxon>Bacteria</taxon>
        <taxon>Bacillati</taxon>
        <taxon>Actinomycetota</taxon>
        <taxon>Actinomycetes</taxon>
        <taxon>Pseudonocardiales</taxon>
        <taxon>Pseudonocardiaceae</taxon>
        <taxon>Saccharothrix</taxon>
    </lineage>
</organism>
<dbReference type="InterPro" id="IPR014043">
    <property type="entry name" value="Acyl_transferase_dom"/>
</dbReference>
<dbReference type="InterPro" id="IPR001227">
    <property type="entry name" value="Ac_transferase_dom_sf"/>
</dbReference>
<protein>
    <recommendedName>
        <fullName evidence="3">Malonyl-CoA:ACP transacylase (MAT) domain-containing protein</fullName>
    </recommendedName>
</protein>
<dbReference type="Gene3D" id="3.40.366.10">
    <property type="entry name" value="Malonyl-Coenzyme A Acyl Carrier Protein, domain 2"/>
    <property type="match status" value="2"/>
</dbReference>
<dbReference type="InterPro" id="IPR016035">
    <property type="entry name" value="Acyl_Trfase/lysoPLipase"/>
</dbReference>
<comment type="caution">
    <text evidence="4">The sequence shown here is derived from an EMBL/GenBank/DDBJ whole genome shotgun (WGS) entry which is preliminary data.</text>
</comment>
<dbReference type="PANTHER" id="PTHR10982:SF21">
    <property type="entry name" value="FATTY ACID SYNTHASE SUBUNIT BETA"/>
    <property type="match status" value="1"/>
</dbReference>
<reference evidence="4 5" key="1">
    <citation type="submission" date="2017-06" db="EMBL/GenBank/DDBJ databases">
        <title>Cultured bacterium strain Saccharothrix yanglingensis Hhs.015.</title>
        <authorList>
            <person name="Xia Y."/>
        </authorList>
    </citation>
    <scope>NUCLEOTIDE SEQUENCE [LARGE SCALE GENOMIC DNA]</scope>
    <source>
        <strain evidence="4 5">Hhs.015</strain>
    </source>
</reference>
<dbReference type="EMBL" id="NSDM01000024">
    <property type="protein sequence ID" value="MDQ2588856.1"/>
    <property type="molecule type" value="Genomic_DNA"/>
</dbReference>
<feature type="compositionally biased region" description="Basic and acidic residues" evidence="2">
    <location>
        <begin position="133"/>
        <end position="142"/>
    </location>
</feature>
<dbReference type="PANTHER" id="PTHR10982">
    <property type="entry name" value="MALONYL COA-ACYL CARRIER PROTEIN TRANSACYLASE"/>
    <property type="match status" value="1"/>
</dbReference>
<gene>
    <name evidence="4" type="ORF">CKY47_33920</name>
</gene>
<accession>A0ABU0X9N5</accession>
<evidence type="ECO:0000313" key="5">
    <source>
        <dbReference type="Proteomes" id="UP001225605"/>
    </source>
</evidence>
<keyword evidence="1" id="KW-0808">Transferase</keyword>